<feature type="transmembrane region" description="Helical" evidence="8">
    <location>
        <begin position="24"/>
        <end position="43"/>
    </location>
</feature>
<proteinExistence type="inferred from homology"/>
<evidence type="ECO:0000256" key="2">
    <source>
        <dbReference type="ARBA" id="ARBA00008370"/>
    </source>
</evidence>
<dbReference type="InterPro" id="IPR020164">
    <property type="entry name" value="Cyt_c_Oxase_assmbl_COX16"/>
</dbReference>
<reference evidence="10" key="1">
    <citation type="journal article" date="2019" name="Nat. Commun.">
        <title>Expansion of phycobilisome linker gene families in mesophilic red algae.</title>
        <authorList>
            <person name="Lee J."/>
            <person name="Kim D."/>
            <person name="Bhattacharya D."/>
            <person name="Yoon H.S."/>
        </authorList>
    </citation>
    <scope>NUCLEOTIDE SEQUENCE [LARGE SCALE GENOMIC DNA]</scope>
    <source>
        <strain evidence="10">CCMP 1328</strain>
    </source>
</reference>
<evidence type="ECO:0000256" key="5">
    <source>
        <dbReference type="ARBA" id="ARBA00022989"/>
    </source>
</evidence>
<evidence type="ECO:0000256" key="6">
    <source>
        <dbReference type="ARBA" id="ARBA00023128"/>
    </source>
</evidence>
<evidence type="ECO:0000313" key="9">
    <source>
        <dbReference type="EMBL" id="KAA8497336.1"/>
    </source>
</evidence>
<name>A0A5J4Z146_PORPP</name>
<evidence type="ECO:0000256" key="7">
    <source>
        <dbReference type="ARBA" id="ARBA00023136"/>
    </source>
</evidence>
<keyword evidence="3 8" id="KW-0812">Transmembrane</keyword>
<dbReference type="EMBL" id="VRMN01000002">
    <property type="protein sequence ID" value="KAA8497336.1"/>
    <property type="molecule type" value="Genomic_DNA"/>
</dbReference>
<keyword evidence="7 8" id="KW-0472">Membrane</keyword>
<keyword evidence="5 8" id="KW-1133">Transmembrane helix</keyword>
<organism evidence="9 10">
    <name type="scientific">Porphyridium purpureum</name>
    <name type="common">Red alga</name>
    <name type="synonym">Porphyridium cruentum</name>
    <dbReference type="NCBI Taxonomy" id="35688"/>
    <lineage>
        <taxon>Eukaryota</taxon>
        <taxon>Rhodophyta</taxon>
        <taxon>Bangiophyceae</taxon>
        <taxon>Porphyridiales</taxon>
        <taxon>Porphyridiaceae</taxon>
        <taxon>Porphyridium</taxon>
    </lineage>
</organism>
<accession>A0A5J4Z146</accession>
<keyword evidence="4" id="KW-0999">Mitochondrion inner membrane</keyword>
<comment type="similarity">
    <text evidence="2">Belongs to the COX16 family.</text>
</comment>
<evidence type="ECO:0000256" key="1">
    <source>
        <dbReference type="ARBA" id="ARBA00004434"/>
    </source>
</evidence>
<dbReference type="Pfam" id="PF14138">
    <property type="entry name" value="COX16"/>
    <property type="match status" value="1"/>
</dbReference>
<keyword evidence="6" id="KW-0496">Mitochondrion</keyword>
<sequence length="135" mass="15240">MLDDGAQRDVRLRKLAVRARQNPGFYFGAPFVLLVVLGHYGLTHMKGGYFDVRRERGEMEKAIGDEMDERRRRSFVPGAAAAAGHSTNVPKHVPMRRGVADEAQAWKYDEQVTEDYAMVPVPSKQAQEKRPARAE</sequence>
<comment type="caution">
    <text evidence="9">The sequence shown here is derived from an EMBL/GenBank/DDBJ whole genome shotgun (WGS) entry which is preliminary data.</text>
</comment>
<comment type="subcellular location">
    <subcellularLocation>
        <location evidence="1">Mitochondrion inner membrane</location>
        <topology evidence="1">Single-pass membrane protein</topology>
    </subcellularLocation>
</comment>
<dbReference type="GO" id="GO:0005743">
    <property type="term" value="C:mitochondrial inner membrane"/>
    <property type="evidence" value="ECO:0007669"/>
    <property type="project" value="UniProtKB-SubCell"/>
</dbReference>
<dbReference type="AlphaFoldDB" id="A0A5J4Z146"/>
<protein>
    <submittedName>
        <fullName evidence="9">Uncharacterized protein</fullName>
    </submittedName>
</protein>
<keyword evidence="10" id="KW-1185">Reference proteome</keyword>
<evidence type="ECO:0000256" key="3">
    <source>
        <dbReference type="ARBA" id="ARBA00022692"/>
    </source>
</evidence>
<gene>
    <name evidence="9" type="ORF">FVE85_1065</name>
</gene>
<evidence type="ECO:0000313" key="10">
    <source>
        <dbReference type="Proteomes" id="UP000324585"/>
    </source>
</evidence>
<dbReference type="Proteomes" id="UP000324585">
    <property type="component" value="Unassembled WGS sequence"/>
</dbReference>
<evidence type="ECO:0000256" key="8">
    <source>
        <dbReference type="SAM" id="Phobius"/>
    </source>
</evidence>
<evidence type="ECO:0000256" key="4">
    <source>
        <dbReference type="ARBA" id="ARBA00022792"/>
    </source>
</evidence>